<keyword evidence="2 3" id="KW-0479">Metal-binding</keyword>
<dbReference type="SUPFAM" id="SSF109854">
    <property type="entry name" value="DinB/YfiT-like putative metalloenzymes"/>
    <property type="match status" value="1"/>
</dbReference>
<dbReference type="Proteomes" id="UP000324326">
    <property type="component" value="Unassembled WGS sequence"/>
</dbReference>
<sequence length="96" mass="10962">MGEMEKVFFELGERYKTLFHLKENFNKSLVIENPAGDIMETSVSALVPHVVNHGSYHRGNITAMLRQMGHPSVMTDYGLYLYKNKNTRGLKPVVSF</sequence>
<organism evidence="4 5">
    <name type="scientific">Bacillus swezeyi</name>
    <dbReference type="NCBI Taxonomy" id="1925020"/>
    <lineage>
        <taxon>Bacteria</taxon>
        <taxon>Bacillati</taxon>
        <taxon>Bacillota</taxon>
        <taxon>Bacilli</taxon>
        <taxon>Bacillales</taxon>
        <taxon>Bacillaceae</taxon>
        <taxon>Bacillus</taxon>
    </lineage>
</organism>
<evidence type="ECO:0008006" key="6">
    <source>
        <dbReference type="Google" id="ProtNLM"/>
    </source>
</evidence>
<evidence type="ECO:0000313" key="4">
    <source>
        <dbReference type="EMBL" id="KAA6449694.1"/>
    </source>
</evidence>
<dbReference type="PANTHER" id="PTHR37302">
    <property type="entry name" value="SLR1116 PROTEIN"/>
    <property type="match status" value="1"/>
</dbReference>
<reference evidence="4 5" key="1">
    <citation type="submission" date="2018-08" db="EMBL/GenBank/DDBJ databases">
        <title>Bacillus phenotypic plasticity.</title>
        <authorList>
            <person name="Hurtado E."/>
        </authorList>
    </citation>
    <scope>NUCLEOTIDE SEQUENCE [LARGE SCALE GENOMIC DNA]</scope>
    <source>
        <strain evidence="4 5">427</strain>
    </source>
</reference>
<dbReference type="Pfam" id="PF05163">
    <property type="entry name" value="DinB"/>
    <property type="match status" value="1"/>
</dbReference>
<dbReference type="InterPro" id="IPR007837">
    <property type="entry name" value="DinB"/>
</dbReference>
<accession>A0A5M8RS43</accession>
<dbReference type="PANTHER" id="PTHR37302:SF1">
    <property type="entry name" value="PROTEIN DINB"/>
    <property type="match status" value="1"/>
</dbReference>
<dbReference type="Gene3D" id="1.20.120.450">
    <property type="entry name" value="dinb family like domain"/>
    <property type="match status" value="1"/>
</dbReference>
<proteinExistence type="inferred from homology"/>
<feature type="binding site" evidence="3">
    <location>
        <position position="57"/>
    </location>
    <ligand>
        <name>a divalent metal cation</name>
        <dbReference type="ChEBI" id="CHEBI:60240"/>
    </ligand>
</feature>
<comment type="similarity">
    <text evidence="1">Belongs to the DinB family.</text>
</comment>
<evidence type="ECO:0000313" key="5">
    <source>
        <dbReference type="Proteomes" id="UP000324326"/>
    </source>
</evidence>
<dbReference type="InterPro" id="IPR034660">
    <property type="entry name" value="DinB/YfiT-like"/>
</dbReference>
<feature type="binding site" evidence="3">
    <location>
        <position position="53"/>
    </location>
    <ligand>
        <name>a divalent metal cation</name>
        <dbReference type="ChEBI" id="CHEBI:60240"/>
    </ligand>
</feature>
<gene>
    <name evidence="4" type="ORF">DX927_17805</name>
</gene>
<dbReference type="GO" id="GO:0046872">
    <property type="term" value="F:metal ion binding"/>
    <property type="evidence" value="ECO:0007669"/>
    <property type="project" value="UniProtKB-KW"/>
</dbReference>
<evidence type="ECO:0000256" key="1">
    <source>
        <dbReference type="ARBA" id="ARBA00008635"/>
    </source>
</evidence>
<dbReference type="EMBL" id="QSND01000003">
    <property type="protein sequence ID" value="KAA6449694.1"/>
    <property type="molecule type" value="Genomic_DNA"/>
</dbReference>
<dbReference type="AlphaFoldDB" id="A0A5M8RS43"/>
<protein>
    <recommendedName>
        <fullName evidence="6">Damage-inducible protein DinB</fullName>
    </recommendedName>
</protein>
<evidence type="ECO:0000256" key="3">
    <source>
        <dbReference type="PIRSR" id="PIRSR607837-1"/>
    </source>
</evidence>
<comment type="caution">
    <text evidence="4">The sequence shown here is derived from an EMBL/GenBank/DDBJ whole genome shotgun (WGS) entry which is preliminary data.</text>
</comment>
<name>A0A5M8RS43_9BACI</name>
<evidence type="ECO:0000256" key="2">
    <source>
        <dbReference type="ARBA" id="ARBA00022723"/>
    </source>
</evidence>